<evidence type="ECO:0000256" key="2">
    <source>
        <dbReference type="SAM" id="SignalP"/>
    </source>
</evidence>
<keyword evidence="4" id="KW-1185">Reference proteome</keyword>
<evidence type="ECO:0000256" key="1">
    <source>
        <dbReference type="SAM" id="MobiDB-lite"/>
    </source>
</evidence>
<name>A0A1T4XKU9_9BACT</name>
<dbReference type="InterPro" id="IPR011990">
    <property type="entry name" value="TPR-like_helical_dom_sf"/>
</dbReference>
<dbReference type="AlphaFoldDB" id="A0A1T4XKU9"/>
<keyword evidence="2" id="KW-0732">Signal</keyword>
<accession>A0A1T4XKU9</accession>
<dbReference type="EMBL" id="FUYE01000004">
    <property type="protein sequence ID" value="SKA90126.1"/>
    <property type="molecule type" value="Genomic_DNA"/>
</dbReference>
<organism evidence="3 4">
    <name type="scientific">Prosthecobacter debontii</name>
    <dbReference type="NCBI Taxonomy" id="48467"/>
    <lineage>
        <taxon>Bacteria</taxon>
        <taxon>Pseudomonadati</taxon>
        <taxon>Verrucomicrobiota</taxon>
        <taxon>Verrucomicrobiia</taxon>
        <taxon>Verrucomicrobiales</taxon>
        <taxon>Verrucomicrobiaceae</taxon>
        <taxon>Prosthecobacter</taxon>
    </lineage>
</organism>
<sequence>MRELALPRLSACALAAASLCLLPVSSSHAFLGLFEKKDKQAPSGDERQAQEAEATAMLMSAREAQNAGKTGRAQGEYNAIVKRFPFTVAASEAAYASALITRANSDVTTAFDAFQKFIDDYRSSARFNDALQQQYELAEEARGGRKQRALLILPVKMGGEDVIKLYQQIIKNAPFGKLAPLSQFSIAEVYQDLGEKDRSVLAYQAVVDNYPNTKQASEAQFRIGSISNVAASRSEDKSNLVATRDALTTYMTTNPKGERASEAEMILQQVNAAEASQSLNVGKFYQRIGKTKAAAIYFNEALKYGSPEASNEARERLAELAAIDPEAVADAKKGQPDQDYTVPGARNLKSRDDYVGPLSPELTRLGQKPKMRAGDDNFLPIPIQEPTLPMVPGATPAGGSLLPPVPEEKPALLSVPPGIPQQPAPAGDLPVPPKPTTPAP</sequence>
<evidence type="ECO:0000313" key="4">
    <source>
        <dbReference type="Proteomes" id="UP000190774"/>
    </source>
</evidence>
<dbReference type="Pfam" id="PF13432">
    <property type="entry name" value="TPR_16"/>
    <property type="match status" value="1"/>
</dbReference>
<proteinExistence type="predicted"/>
<feature type="region of interest" description="Disordered" evidence="1">
    <location>
        <begin position="329"/>
        <end position="370"/>
    </location>
</feature>
<feature type="chain" id="PRO_5012707547" evidence="2">
    <location>
        <begin position="30"/>
        <end position="440"/>
    </location>
</feature>
<gene>
    <name evidence="3" type="ORF">SAMN02745166_01665</name>
</gene>
<dbReference type="Proteomes" id="UP000190774">
    <property type="component" value="Unassembled WGS sequence"/>
</dbReference>
<dbReference type="SUPFAM" id="SSF48452">
    <property type="entry name" value="TPR-like"/>
    <property type="match status" value="1"/>
</dbReference>
<feature type="region of interest" description="Disordered" evidence="1">
    <location>
        <begin position="390"/>
        <end position="440"/>
    </location>
</feature>
<feature type="signal peptide" evidence="2">
    <location>
        <begin position="1"/>
        <end position="29"/>
    </location>
</feature>
<evidence type="ECO:0000313" key="3">
    <source>
        <dbReference type="EMBL" id="SKA90126.1"/>
    </source>
</evidence>
<dbReference type="Pfam" id="PF13174">
    <property type="entry name" value="TPR_6"/>
    <property type="match status" value="1"/>
</dbReference>
<feature type="compositionally biased region" description="Pro residues" evidence="1">
    <location>
        <begin position="430"/>
        <end position="440"/>
    </location>
</feature>
<dbReference type="STRING" id="48467.SAMN02745166_01665"/>
<dbReference type="InterPro" id="IPR019734">
    <property type="entry name" value="TPR_rpt"/>
</dbReference>
<reference evidence="4" key="1">
    <citation type="submission" date="2017-02" db="EMBL/GenBank/DDBJ databases">
        <authorList>
            <person name="Varghese N."/>
            <person name="Submissions S."/>
        </authorList>
    </citation>
    <scope>NUCLEOTIDE SEQUENCE [LARGE SCALE GENOMIC DNA]</scope>
    <source>
        <strain evidence="4">ATCC 700200</strain>
    </source>
</reference>
<protein>
    <submittedName>
        <fullName evidence="3">Outer membrane protein assembly factor BamD, BamD/ComL family</fullName>
    </submittedName>
</protein>
<dbReference type="RefSeq" id="WP_176159296.1">
    <property type="nucleotide sequence ID" value="NZ_FUYE01000004.1"/>
</dbReference>
<dbReference type="Gene3D" id="1.25.40.10">
    <property type="entry name" value="Tetratricopeptide repeat domain"/>
    <property type="match status" value="2"/>
</dbReference>